<dbReference type="EMBL" id="CAJPEV010001313">
    <property type="protein sequence ID" value="CAG0891996.1"/>
    <property type="molecule type" value="Genomic_DNA"/>
</dbReference>
<evidence type="ECO:0000313" key="16">
    <source>
        <dbReference type="EMBL" id="CAD7247039.1"/>
    </source>
</evidence>
<dbReference type="InterPro" id="IPR008210">
    <property type="entry name" value="PEP_carboxykinase_N"/>
</dbReference>
<dbReference type="EMBL" id="LR900830">
    <property type="protein sequence ID" value="CAD7247039.1"/>
    <property type="molecule type" value="Genomic_DNA"/>
</dbReference>
<dbReference type="FunFam" id="3.40.449.10:FF:000003">
    <property type="entry name" value="Phosphoenolpyruvate carboxykinase, cytosolic [GTP]"/>
    <property type="match status" value="1"/>
</dbReference>
<dbReference type="GO" id="GO:0071333">
    <property type="term" value="P:cellular response to glucose stimulus"/>
    <property type="evidence" value="ECO:0007669"/>
    <property type="project" value="TreeGrafter"/>
</dbReference>
<dbReference type="GO" id="GO:0005525">
    <property type="term" value="F:GTP binding"/>
    <property type="evidence" value="ECO:0007669"/>
    <property type="project" value="UniProtKB-KW"/>
</dbReference>
<keyword evidence="17" id="KW-1185">Reference proteome</keyword>
<evidence type="ECO:0000256" key="12">
    <source>
        <dbReference type="ARBA" id="ARBA00058806"/>
    </source>
</evidence>
<dbReference type="GO" id="GO:0042594">
    <property type="term" value="P:response to starvation"/>
    <property type="evidence" value="ECO:0007669"/>
    <property type="project" value="TreeGrafter"/>
</dbReference>
<evidence type="ECO:0000256" key="1">
    <source>
        <dbReference type="ARBA" id="ARBA00001936"/>
    </source>
</evidence>
<comment type="similarity">
    <text evidence="2">Belongs to the phosphoenolpyruvate carboxykinase [GTP] family.</text>
</comment>
<dbReference type="Gene3D" id="3.40.449.10">
    <property type="entry name" value="Phosphoenolpyruvate Carboxykinase, domain 1"/>
    <property type="match status" value="1"/>
</dbReference>
<evidence type="ECO:0000313" key="17">
    <source>
        <dbReference type="Proteomes" id="UP000677054"/>
    </source>
</evidence>
<feature type="domain" description="Phosphoenolpyruvate carboxykinase GTP-utilising N-terminal" evidence="15">
    <location>
        <begin position="49"/>
        <end position="278"/>
    </location>
</feature>
<dbReference type="InterPro" id="IPR035077">
    <property type="entry name" value="PEP_carboxykinase_GTP_C"/>
</dbReference>
<evidence type="ECO:0000256" key="6">
    <source>
        <dbReference type="ARBA" id="ARBA00022741"/>
    </source>
</evidence>
<dbReference type="PANTHER" id="PTHR11561">
    <property type="entry name" value="PHOSPHOENOLPYRUVATE CARBOXYKINASE"/>
    <property type="match status" value="1"/>
</dbReference>
<dbReference type="Pfam" id="PF17297">
    <property type="entry name" value="PEPCK_N"/>
    <property type="match status" value="1"/>
</dbReference>
<accession>A0A7R9A7I7</accession>
<feature type="domain" description="Phosphoenolpyruvate carboxykinase C-terminal P-loop" evidence="14">
    <location>
        <begin position="405"/>
        <end position="502"/>
    </location>
</feature>
<evidence type="ECO:0000256" key="3">
    <source>
        <dbReference type="ARBA" id="ARBA00011245"/>
    </source>
</evidence>
<sequence length="506" mass="57231">MLSSHPIKKASLGNLFKLNFEGDLGIPRNEFMSDEMPKIEDLHPKVRHWLEYCINLCQPDRVHMCDGSEEEDLALREYLRKEHMVEDLPKMKNCILATTDPRDVARVEAQTFISTENERETHPILKKGVKGKLGNWISPIDYTDEKNERFPGCMRGRTMYIIPFSMGVLGSPLAKVGIQITDSAYVVCSMRIMTRMGHDALDWIDHHGGYFVKCLHSVGQPLPMAEAPISNWPCNPEEVMILHRPYNREIVSFGSGYGGNSLLGKKCFALRIGCTIGRDEGWLAEHMLIVGVTPPNGKKHYIAAAFPSQCGKTNLAMMSAELPGYKIECVGDDIAWMKWDEKGQLRGINPENGFFGVAPGTSHKTNPNAMEVLKENTIFTNVGRTSDGGVFWEGLEDEMDLEKLENKFLWPGFGQNLRVLDWVLRRLEGEDCAVPSPIGLLPKPGSVNVEGLNPKPNMDELFSLPKDFWEAEVQELRKYFKEQVGDDFPLQMWNELDALEKRVQNM</sequence>
<dbReference type="Pfam" id="PF00821">
    <property type="entry name" value="PEPCK_GTP"/>
    <property type="match status" value="2"/>
</dbReference>
<dbReference type="GO" id="GO:0006107">
    <property type="term" value="P:oxaloacetate metabolic process"/>
    <property type="evidence" value="ECO:0007669"/>
    <property type="project" value="TreeGrafter"/>
</dbReference>
<organism evidence="16">
    <name type="scientific">Darwinula stevensoni</name>
    <dbReference type="NCBI Taxonomy" id="69355"/>
    <lineage>
        <taxon>Eukaryota</taxon>
        <taxon>Metazoa</taxon>
        <taxon>Ecdysozoa</taxon>
        <taxon>Arthropoda</taxon>
        <taxon>Crustacea</taxon>
        <taxon>Oligostraca</taxon>
        <taxon>Ostracoda</taxon>
        <taxon>Podocopa</taxon>
        <taxon>Podocopida</taxon>
        <taxon>Darwinulocopina</taxon>
        <taxon>Darwinuloidea</taxon>
        <taxon>Darwinulidae</taxon>
        <taxon>Darwinula</taxon>
    </lineage>
</organism>
<protein>
    <recommendedName>
        <fullName evidence="13">Phosphoenolpyruvate carboxykinase [GTP]</fullName>
        <ecNumber evidence="4">4.1.1.32</ecNumber>
    </recommendedName>
</protein>
<dbReference type="GO" id="GO:0004613">
    <property type="term" value="F:phosphoenolpyruvate carboxykinase (GTP) activity"/>
    <property type="evidence" value="ECO:0007669"/>
    <property type="project" value="UniProtKB-EC"/>
</dbReference>
<dbReference type="Gene3D" id="3.90.228.20">
    <property type="match status" value="2"/>
</dbReference>
<feature type="domain" description="Phosphoenolpyruvate carboxykinase C-terminal P-loop" evidence="14">
    <location>
        <begin position="282"/>
        <end position="400"/>
    </location>
</feature>
<evidence type="ECO:0000256" key="8">
    <source>
        <dbReference type="ARBA" id="ARBA00023134"/>
    </source>
</evidence>
<dbReference type="PANTHER" id="PTHR11561:SF0">
    <property type="entry name" value="PHOSPHOENOLPYRUVATE CARBOXYKINASE [GTP]-RELATED"/>
    <property type="match status" value="1"/>
</dbReference>
<evidence type="ECO:0000259" key="14">
    <source>
        <dbReference type="Pfam" id="PF00821"/>
    </source>
</evidence>
<evidence type="ECO:0000259" key="15">
    <source>
        <dbReference type="Pfam" id="PF17297"/>
    </source>
</evidence>
<keyword evidence="10" id="KW-0456">Lyase</keyword>
<evidence type="ECO:0000256" key="11">
    <source>
        <dbReference type="ARBA" id="ARBA00051400"/>
    </source>
</evidence>
<proteinExistence type="inferred from homology"/>
<comment type="subunit">
    <text evidence="3">Monomer.</text>
</comment>
<dbReference type="GO" id="GO:0006094">
    <property type="term" value="P:gluconeogenesis"/>
    <property type="evidence" value="ECO:0007669"/>
    <property type="project" value="InterPro"/>
</dbReference>
<dbReference type="SUPFAM" id="SSF68923">
    <property type="entry name" value="PEP carboxykinase N-terminal domain"/>
    <property type="match status" value="1"/>
</dbReference>
<dbReference type="GO" id="GO:0030145">
    <property type="term" value="F:manganese ion binding"/>
    <property type="evidence" value="ECO:0007669"/>
    <property type="project" value="TreeGrafter"/>
</dbReference>
<dbReference type="OrthoDB" id="5841594at2759"/>
<comment type="catalytic activity">
    <reaction evidence="11">
        <text>oxaloacetate + GTP = phosphoenolpyruvate + GDP + CO2</text>
        <dbReference type="Rhea" id="RHEA:10388"/>
        <dbReference type="ChEBI" id="CHEBI:16452"/>
        <dbReference type="ChEBI" id="CHEBI:16526"/>
        <dbReference type="ChEBI" id="CHEBI:37565"/>
        <dbReference type="ChEBI" id="CHEBI:58189"/>
        <dbReference type="ChEBI" id="CHEBI:58702"/>
        <dbReference type="EC" id="4.1.1.32"/>
    </reaction>
</comment>
<dbReference type="InterPro" id="IPR035078">
    <property type="entry name" value="PEP_carboxykinase_GTP_N"/>
</dbReference>
<dbReference type="GO" id="GO:0019543">
    <property type="term" value="P:propionate catabolic process"/>
    <property type="evidence" value="ECO:0007669"/>
    <property type="project" value="TreeGrafter"/>
</dbReference>
<keyword evidence="9" id="KW-0464">Manganese</keyword>
<evidence type="ECO:0000256" key="5">
    <source>
        <dbReference type="ARBA" id="ARBA00022723"/>
    </source>
</evidence>
<dbReference type="InterPro" id="IPR008209">
    <property type="entry name" value="PEP_carboxykinase_GTP"/>
</dbReference>
<dbReference type="Proteomes" id="UP000677054">
    <property type="component" value="Unassembled WGS sequence"/>
</dbReference>
<keyword evidence="6" id="KW-0547">Nucleotide-binding</keyword>
<keyword evidence="8" id="KW-0342">GTP-binding</keyword>
<dbReference type="GO" id="GO:0005829">
    <property type="term" value="C:cytosol"/>
    <property type="evidence" value="ECO:0007669"/>
    <property type="project" value="TreeGrafter"/>
</dbReference>
<dbReference type="GO" id="GO:0046327">
    <property type="term" value="P:glycerol biosynthetic process from pyruvate"/>
    <property type="evidence" value="ECO:0007669"/>
    <property type="project" value="TreeGrafter"/>
</dbReference>
<dbReference type="AlphaFoldDB" id="A0A7R9A7I7"/>
<name>A0A7R9A7I7_9CRUS</name>
<gene>
    <name evidence="16" type="ORF">DSTB1V02_LOCUS6878</name>
</gene>
<keyword evidence="5" id="KW-0479">Metal-binding</keyword>
<comment type="function">
    <text evidence="12">Catalyzes the conversion of oxaloacetate (OAA) to phosphoenolpyruvate (PEP), the rate-limiting step in the metabolic pathway that produces glucose from lactate and other precursors derived from the citric acid cycle.</text>
</comment>
<evidence type="ECO:0000256" key="9">
    <source>
        <dbReference type="ARBA" id="ARBA00023211"/>
    </source>
</evidence>
<evidence type="ECO:0000256" key="13">
    <source>
        <dbReference type="ARBA" id="ARBA00072283"/>
    </source>
</evidence>
<dbReference type="SUPFAM" id="SSF53795">
    <property type="entry name" value="PEP carboxykinase-like"/>
    <property type="match status" value="2"/>
</dbReference>
<evidence type="ECO:0000256" key="4">
    <source>
        <dbReference type="ARBA" id="ARBA00012306"/>
    </source>
</evidence>
<dbReference type="HAMAP" id="MF_00452">
    <property type="entry name" value="PEPCK_GTP"/>
    <property type="match status" value="1"/>
</dbReference>
<dbReference type="GO" id="GO:0033993">
    <property type="term" value="P:response to lipid"/>
    <property type="evidence" value="ECO:0007669"/>
    <property type="project" value="TreeGrafter"/>
</dbReference>
<dbReference type="EC" id="4.1.1.32" evidence="4"/>
<keyword evidence="7" id="KW-0210">Decarboxylase</keyword>
<evidence type="ECO:0000256" key="7">
    <source>
        <dbReference type="ARBA" id="ARBA00022793"/>
    </source>
</evidence>
<evidence type="ECO:0000256" key="2">
    <source>
        <dbReference type="ARBA" id="ARBA00005796"/>
    </source>
</evidence>
<reference evidence="16" key="1">
    <citation type="submission" date="2020-11" db="EMBL/GenBank/DDBJ databases">
        <authorList>
            <person name="Tran Van P."/>
        </authorList>
    </citation>
    <scope>NUCLEOTIDE SEQUENCE</scope>
</reference>
<evidence type="ECO:0000256" key="10">
    <source>
        <dbReference type="ARBA" id="ARBA00023239"/>
    </source>
</evidence>
<comment type="cofactor">
    <cofactor evidence="1">
        <name>Mn(2+)</name>
        <dbReference type="ChEBI" id="CHEBI:29035"/>
    </cofactor>
</comment>
<dbReference type="InterPro" id="IPR013035">
    <property type="entry name" value="PEP_carboxykinase_C"/>
</dbReference>